<keyword evidence="4" id="KW-0808">Transferase</keyword>
<comment type="catalytic activity">
    <reaction evidence="4">
        <text>S-ubiquitinyl-[E2 ubiquitin-conjugating enzyme]-L-cysteine + [acceptor protein]-L-lysine = [E2 ubiquitin-conjugating enzyme]-L-cysteine + N(6)-ubiquitinyl-[acceptor protein]-L-lysine.</text>
        <dbReference type="EC" id="2.3.2.27"/>
    </reaction>
</comment>
<dbReference type="PANTHER" id="PTHR21497">
    <property type="entry name" value="UBIQUITIN LIGASE E3 ALPHA-RELATED"/>
    <property type="match status" value="1"/>
</dbReference>
<dbReference type="GO" id="GO:0000151">
    <property type="term" value="C:ubiquitin ligase complex"/>
    <property type="evidence" value="ECO:0007669"/>
    <property type="project" value="TreeGrafter"/>
</dbReference>
<comment type="caution">
    <text evidence="6">The sequence shown here is derived from an EMBL/GenBank/DDBJ whole genome shotgun (WGS) entry which is preliminary data.</text>
</comment>
<dbReference type="GO" id="GO:0005737">
    <property type="term" value="C:cytoplasm"/>
    <property type="evidence" value="ECO:0007669"/>
    <property type="project" value="TreeGrafter"/>
</dbReference>
<keyword evidence="3 4" id="KW-0862">Zinc</keyword>
<dbReference type="SMART" id="SM00396">
    <property type="entry name" value="ZnF_UBR1"/>
    <property type="match status" value="1"/>
</dbReference>
<gene>
    <name evidence="6" type="ORF">M8C21_025999</name>
</gene>
<dbReference type="Proteomes" id="UP001206925">
    <property type="component" value="Unassembled WGS sequence"/>
</dbReference>
<dbReference type="AlphaFoldDB" id="A0AAD5D8E5"/>
<dbReference type="Pfam" id="PF02207">
    <property type="entry name" value="zf-UBR"/>
    <property type="match status" value="1"/>
</dbReference>
<feature type="domain" description="UBR-type" evidence="5">
    <location>
        <begin position="120"/>
        <end position="176"/>
    </location>
</feature>
<keyword evidence="2 4" id="KW-0863">Zinc-finger</keyword>
<dbReference type="EMBL" id="JAMZMK010001697">
    <property type="protein sequence ID" value="KAI7755129.1"/>
    <property type="molecule type" value="Genomic_DNA"/>
</dbReference>
<dbReference type="InterPro" id="IPR039164">
    <property type="entry name" value="UBR1-like"/>
</dbReference>
<comment type="function">
    <text evidence="4">Ubiquitin ligase protein which is a component of the N-end rule pathway. Recognizes and binds to proteins bearing specific N-terminal residues that are destabilizing according to the N-end rule, leading to their ubiquitination and subsequent degradation.</text>
</comment>
<dbReference type="GO" id="GO:0071596">
    <property type="term" value="P:ubiquitin-dependent protein catabolic process via the N-end rule pathway"/>
    <property type="evidence" value="ECO:0007669"/>
    <property type="project" value="UniProtKB-UniRule"/>
</dbReference>
<dbReference type="InterPro" id="IPR003126">
    <property type="entry name" value="Znf_UBR"/>
</dbReference>
<dbReference type="GO" id="GO:0016567">
    <property type="term" value="P:protein ubiquitination"/>
    <property type="evidence" value="ECO:0007669"/>
    <property type="project" value="UniProtKB-UniRule"/>
</dbReference>
<proteinExistence type="inferred from homology"/>
<evidence type="ECO:0000256" key="1">
    <source>
        <dbReference type="ARBA" id="ARBA00022723"/>
    </source>
</evidence>
<evidence type="ECO:0000313" key="6">
    <source>
        <dbReference type="EMBL" id="KAI7755129.1"/>
    </source>
</evidence>
<dbReference type="EC" id="2.3.2.27" evidence="4"/>
<name>A0AAD5D8E5_AMBAR</name>
<dbReference type="GO" id="GO:0008270">
    <property type="term" value="F:zinc ion binding"/>
    <property type="evidence" value="ECO:0007669"/>
    <property type="project" value="UniProtKB-UniRule"/>
</dbReference>
<keyword evidence="4" id="KW-0833">Ubl conjugation pathway</keyword>
<reference evidence="6" key="1">
    <citation type="submission" date="2022-06" db="EMBL/GenBank/DDBJ databases">
        <title>Uncovering the hologenomic basis of an extraordinary plant invasion.</title>
        <authorList>
            <person name="Bieker V.C."/>
            <person name="Martin M.D."/>
            <person name="Gilbert T."/>
            <person name="Hodgins K."/>
            <person name="Battlay P."/>
            <person name="Petersen B."/>
            <person name="Wilson J."/>
        </authorList>
    </citation>
    <scope>NUCLEOTIDE SEQUENCE</scope>
    <source>
        <strain evidence="6">AA19_3_7</strain>
        <tissue evidence="6">Leaf</tissue>
    </source>
</reference>
<keyword evidence="7" id="KW-1185">Reference proteome</keyword>
<dbReference type="GO" id="GO:0061630">
    <property type="term" value="F:ubiquitin protein ligase activity"/>
    <property type="evidence" value="ECO:0007669"/>
    <property type="project" value="UniProtKB-UniRule"/>
</dbReference>
<keyword evidence="1 4" id="KW-0479">Metal-binding</keyword>
<sequence>MFRMEIDSPSSSSSELNTPLLNLKDRILKRLALIDVPEESLEHPSGIITFVKRNHSRLEDIFNAILPTDDEMEAAIDTQADPNIEDLLHESMVWLQWLMFDGDPDDMLRRLALMNAGKRGVCGSVWGHNDIAYRCRTCEHDPTCAICVPCFKNGPVLDYLLLYWKSKLKSAESNHQNRPTGDDNATEPKKATEVLTSAVVGMLLEFCKCSESLLSFVSGRLCSEVDLLDVLVRTEMFLSTDVVRKLHELLLKLLSDPYFKYEFAKAFLKYYPSVVNEAVKECKDSVSKWGNLYETTQRVVEDIRFVMSHSTIPKYMTCDRRDLSRTWMKLLAFVQGINPQKRETNIHIEEENENMHLPFVLGHSIANIHALLVAGAFSTEDESVVSTINKQDIDEQDALRHAKVGRLSQESSVSSATARGTLMDCDVEAVGGNAESTSVLTSISWLMFECLRAIENWLKSANTSGGHFTLLTSRTSNAS</sequence>
<comment type="similarity">
    <text evidence="4">Belongs to the E3 ubiquitin-protein ligase UBR1-like family.</text>
</comment>
<evidence type="ECO:0000256" key="3">
    <source>
        <dbReference type="ARBA" id="ARBA00022833"/>
    </source>
</evidence>
<dbReference type="Gene3D" id="2.10.110.30">
    <property type="match status" value="1"/>
</dbReference>
<evidence type="ECO:0000256" key="2">
    <source>
        <dbReference type="ARBA" id="ARBA00022771"/>
    </source>
</evidence>
<comment type="pathway">
    <text evidence="4">Protein modification; protein ubiquitination.</text>
</comment>
<evidence type="ECO:0000259" key="5">
    <source>
        <dbReference type="SMART" id="SM00396"/>
    </source>
</evidence>
<protein>
    <recommendedName>
        <fullName evidence="4">E3 ubiquitin-protein ligase</fullName>
        <ecNumber evidence="4">2.3.2.27</ecNumber>
    </recommendedName>
</protein>
<evidence type="ECO:0000256" key="4">
    <source>
        <dbReference type="RuleBase" id="RU366018"/>
    </source>
</evidence>
<accession>A0AAD5D8E5</accession>
<evidence type="ECO:0000313" key="7">
    <source>
        <dbReference type="Proteomes" id="UP001206925"/>
    </source>
</evidence>
<dbReference type="PANTHER" id="PTHR21497:SF53">
    <property type="entry name" value="E3 UBIQUITIN-PROTEIN LIGASE PRT6"/>
    <property type="match status" value="1"/>
</dbReference>
<organism evidence="6 7">
    <name type="scientific">Ambrosia artemisiifolia</name>
    <name type="common">Common ragweed</name>
    <dbReference type="NCBI Taxonomy" id="4212"/>
    <lineage>
        <taxon>Eukaryota</taxon>
        <taxon>Viridiplantae</taxon>
        <taxon>Streptophyta</taxon>
        <taxon>Embryophyta</taxon>
        <taxon>Tracheophyta</taxon>
        <taxon>Spermatophyta</taxon>
        <taxon>Magnoliopsida</taxon>
        <taxon>eudicotyledons</taxon>
        <taxon>Gunneridae</taxon>
        <taxon>Pentapetalae</taxon>
        <taxon>asterids</taxon>
        <taxon>campanulids</taxon>
        <taxon>Asterales</taxon>
        <taxon>Asteraceae</taxon>
        <taxon>Asteroideae</taxon>
        <taxon>Heliantheae alliance</taxon>
        <taxon>Heliantheae</taxon>
        <taxon>Ambrosia</taxon>
    </lineage>
</organism>
<feature type="non-terminal residue" evidence="6">
    <location>
        <position position="1"/>
    </location>
</feature>